<sequence>MMGVFGLVFFFCFRCYAGLCSFSVCCSFVSSFWDGATRTIHAPDWRHVDRSAYGVPCSVSLAADSPE</sequence>
<organism evidence="2">
    <name type="scientific">Anopheles darlingi</name>
    <name type="common">Mosquito</name>
    <dbReference type="NCBI Taxonomy" id="43151"/>
    <lineage>
        <taxon>Eukaryota</taxon>
        <taxon>Metazoa</taxon>
        <taxon>Ecdysozoa</taxon>
        <taxon>Arthropoda</taxon>
        <taxon>Hexapoda</taxon>
        <taxon>Insecta</taxon>
        <taxon>Pterygota</taxon>
        <taxon>Neoptera</taxon>
        <taxon>Endopterygota</taxon>
        <taxon>Diptera</taxon>
        <taxon>Nematocera</taxon>
        <taxon>Culicoidea</taxon>
        <taxon>Culicidae</taxon>
        <taxon>Anophelinae</taxon>
        <taxon>Anopheles</taxon>
    </lineage>
</organism>
<dbReference type="EMBL" id="GGFL01012371">
    <property type="protein sequence ID" value="MBW76549.1"/>
    <property type="molecule type" value="Transcribed_RNA"/>
</dbReference>
<name>A0A2M4DGD8_ANODA</name>
<evidence type="ECO:0000256" key="1">
    <source>
        <dbReference type="SAM" id="SignalP"/>
    </source>
</evidence>
<accession>A0A2M4DGD8</accession>
<protein>
    <submittedName>
        <fullName evidence="2">Putative secreted protein</fullName>
    </submittedName>
</protein>
<proteinExistence type="predicted"/>
<dbReference type="AlphaFoldDB" id="A0A2M4DGD8"/>
<feature type="signal peptide" evidence="1">
    <location>
        <begin position="1"/>
        <end position="17"/>
    </location>
</feature>
<feature type="chain" id="PRO_5014824570" evidence="1">
    <location>
        <begin position="18"/>
        <end position="67"/>
    </location>
</feature>
<evidence type="ECO:0000313" key="2">
    <source>
        <dbReference type="EMBL" id="MBW76549.1"/>
    </source>
</evidence>
<reference evidence="2" key="1">
    <citation type="submission" date="2018-01" db="EMBL/GenBank/DDBJ databases">
        <title>An insight into the sialome of Amazonian anophelines.</title>
        <authorList>
            <person name="Ribeiro J.M."/>
            <person name="Scarpassa V."/>
            <person name="Calvo E."/>
        </authorList>
    </citation>
    <scope>NUCLEOTIDE SEQUENCE</scope>
</reference>
<keyword evidence="1" id="KW-0732">Signal</keyword>